<evidence type="ECO:0000259" key="2">
    <source>
        <dbReference type="SMART" id="SM00329"/>
    </source>
</evidence>
<dbReference type="Proteomes" id="UP000053872">
    <property type="component" value="Unassembled WGS sequence"/>
</dbReference>
<dbReference type="PANTHER" id="PTHR46019:SF4">
    <property type="entry name" value="BPI FOLD-CONTAINING FAMILY B MEMBER 4"/>
    <property type="match status" value="1"/>
</dbReference>
<dbReference type="SUPFAM" id="SSF55394">
    <property type="entry name" value="Bactericidal permeability-increasing protein, BPI"/>
    <property type="match status" value="4"/>
</dbReference>
<dbReference type="InterPro" id="IPR051660">
    <property type="entry name" value="BPI_fold-BPI/LBP"/>
</dbReference>
<evidence type="ECO:0000313" key="4">
    <source>
        <dbReference type="Proteomes" id="UP000053872"/>
    </source>
</evidence>
<keyword evidence="4" id="KW-1185">Reference proteome</keyword>
<name>A0A2I0LN28_COLLI</name>
<feature type="domain" description="Lipid-binding serum glycoprotein N-terminal" evidence="1">
    <location>
        <begin position="490"/>
        <end position="709"/>
    </location>
</feature>
<dbReference type="SMART" id="SM00329">
    <property type="entry name" value="BPI2"/>
    <property type="match status" value="2"/>
</dbReference>
<evidence type="ECO:0000259" key="1">
    <source>
        <dbReference type="SMART" id="SM00328"/>
    </source>
</evidence>
<dbReference type="InterPro" id="IPR017942">
    <property type="entry name" value="Lipid-bd_serum_glycop_N"/>
</dbReference>
<sequence length="1105" mass="116461">MVSLVIFLVEIMEMHEGQVHKQGLVCWEFLLRIVSNTLPKISLRSVPGLGQQVGYSTQLLVESTSAPGRTLCVPVEADVAMLVRDNGAALQNNQDCETSDITIRVRPQVPLPDQPLKRFLSDAVRQVACDIASARLGMVGSLVSSRTSAVPQGTLDNLPPFSILSADTIQLDVNLGAGDATGGVVAPAAMLLSRGHLPRLRLSPHVLAAPLEQLQAQGALDVSITSNMVPDGVLLSTAALQPIIPKLARILPGSLPLQLHVRVGSKPVVTIRDGRATTTLKATIDVVSPALQSASLFSLDTDIVLDLTPSVSNGRLQTSLALNSISPTRVPTELGPLRVSSLSEWIKEVLGATYIPAIRDAVEVSIPLPNVLSSSLSNVPVDMAKLLDECDFNSGTVLVLLKLMCHQGEATMSPALGIALLCALLTPALGQRTDAVLRLSKGVLSDGGGDGGGAYVGGPRTSLRGRRAADGDVPSDGVPAGVAGGALGQGGLLGDRGLLGTAGILGGTGGLLGNGALLGNGGLLGGGGVLGVLGEGGLLSTVQGLTGLKIVELTLPRVSLQLLPGVGVHVNLYTRVALNAKCLLGLLDIAVEVNITSRVRLTMDDMGSPRLVTERCNTLLGGIKIRLLRGLLPIVDNLLASVLNRLLPSLLCPVVDVALGLVNDQLGLVNSLVPLGLLGSVQYTVSSLPLVTGQFLEVDLNGGRGETVPTPPRIPMPPLPPMAATSSSQLFLSVSFLSTVLAGLQRHRALDLDISTGMFPELPPLTTSTLGALVPTVFRTYPEPRELLLKIVVPEAPLVSLRKNKGVIQLRATAEVMVIQPGDVQESLCLLNIDTSLLAQFSVMDNKLKINVIPERAELSLVSSSIGGFDVSLLETLVGQIFDFAFLPTVNRVLGVGVPLPRPLNIDFTNAKIDIIEDLIVLSLLKALNLENVRVSWQILSGRELVLKLYSKLVLRLPGIFHFLSGSSAETNITSHIALTQDTPGDLKFMVKDCSNLLGGFRVNLRPGLFTNLVSRLLNSSLQTLVPALLCPLVNIWVSIINIKLQFLNRLIPFGLLGKIHSALSSLPLTSGQYVELDLQRSPFPGAFIDWLLQSVLVATAPVSP</sequence>
<dbReference type="Gene3D" id="3.15.20.10">
    <property type="entry name" value="Bactericidal permeability-increasing protein, domain 2"/>
    <property type="match status" value="2"/>
</dbReference>
<dbReference type="EMBL" id="AKCR02000179">
    <property type="protein sequence ID" value="PKK18811.1"/>
    <property type="molecule type" value="Genomic_DNA"/>
</dbReference>
<dbReference type="Pfam" id="PF01273">
    <property type="entry name" value="LBP_BPI_CETP"/>
    <property type="match status" value="2"/>
</dbReference>
<feature type="domain" description="Lipid-binding serum glycoprotein C-terminal" evidence="2">
    <location>
        <begin position="722"/>
        <end position="924"/>
    </location>
</feature>
<protein>
    <submittedName>
        <fullName evidence="3">Putative LOC102091601</fullName>
    </submittedName>
</protein>
<dbReference type="InParanoid" id="A0A2I0LN28"/>
<proteinExistence type="predicted"/>
<reference evidence="3 4" key="1">
    <citation type="journal article" date="2013" name="Science">
        <title>Genomic diversity and evolution of the head crest in the rock pigeon.</title>
        <authorList>
            <person name="Shapiro M.D."/>
            <person name="Kronenberg Z."/>
            <person name="Li C."/>
            <person name="Domyan E.T."/>
            <person name="Pan H."/>
            <person name="Campbell M."/>
            <person name="Tan H."/>
            <person name="Huff C.D."/>
            <person name="Hu H."/>
            <person name="Vickrey A.I."/>
            <person name="Nielsen S.C."/>
            <person name="Stringham S.A."/>
            <person name="Hu H."/>
            <person name="Willerslev E."/>
            <person name="Gilbert M.T."/>
            <person name="Yandell M."/>
            <person name="Zhang G."/>
            <person name="Wang J."/>
        </authorList>
    </citation>
    <scope>NUCLEOTIDE SEQUENCE [LARGE SCALE GENOMIC DNA]</scope>
    <source>
        <tissue evidence="3">Blood</tissue>
    </source>
</reference>
<gene>
    <name evidence="3" type="ORF">A306_00012422</name>
</gene>
<feature type="domain" description="Lipid-binding serum glycoprotein C-terminal" evidence="2">
    <location>
        <begin position="191"/>
        <end position="390"/>
    </location>
</feature>
<dbReference type="Gene3D" id="3.15.10.10">
    <property type="entry name" value="Bactericidal permeability-increasing protein, domain 1"/>
    <property type="match status" value="2"/>
</dbReference>
<dbReference type="GO" id="GO:0008289">
    <property type="term" value="F:lipid binding"/>
    <property type="evidence" value="ECO:0007669"/>
    <property type="project" value="InterPro"/>
</dbReference>
<evidence type="ECO:0000313" key="3">
    <source>
        <dbReference type="EMBL" id="PKK18811.1"/>
    </source>
</evidence>
<dbReference type="InterPro" id="IPR001124">
    <property type="entry name" value="Lipid-bd_serum_glycop_C"/>
</dbReference>
<accession>A0A2I0LN28</accession>
<comment type="caution">
    <text evidence="3">The sequence shown here is derived from an EMBL/GenBank/DDBJ whole genome shotgun (WGS) entry which is preliminary data.</text>
</comment>
<organism evidence="3 4">
    <name type="scientific">Columba livia</name>
    <name type="common">Rock dove</name>
    <dbReference type="NCBI Taxonomy" id="8932"/>
    <lineage>
        <taxon>Eukaryota</taxon>
        <taxon>Metazoa</taxon>
        <taxon>Chordata</taxon>
        <taxon>Craniata</taxon>
        <taxon>Vertebrata</taxon>
        <taxon>Euteleostomi</taxon>
        <taxon>Archelosauria</taxon>
        <taxon>Archosauria</taxon>
        <taxon>Dinosauria</taxon>
        <taxon>Saurischia</taxon>
        <taxon>Theropoda</taxon>
        <taxon>Coelurosauria</taxon>
        <taxon>Aves</taxon>
        <taxon>Neognathae</taxon>
        <taxon>Neoaves</taxon>
        <taxon>Columbimorphae</taxon>
        <taxon>Columbiformes</taxon>
        <taxon>Columbidae</taxon>
        <taxon>Columba</taxon>
    </lineage>
</organism>
<dbReference type="STRING" id="8932.A0A2I0LN28"/>
<dbReference type="PANTHER" id="PTHR46019">
    <property type="entry name" value="BPI FOLD-CONTAINING FAMILY B MEMBER 4-RELATED"/>
    <property type="match status" value="1"/>
</dbReference>
<dbReference type="Pfam" id="PF02886">
    <property type="entry name" value="LBP_BPI_CETP_C"/>
    <property type="match status" value="2"/>
</dbReference>
<dbReference type="SMART" id="SM00328">
    <property type="entry name" value="BPI1"/>
    <property type="match status" value="1"/>
</dbReference>
<dbReference type="AlphaFoldDB" id="A0A2I0LN28"/>
<dbReference type="InterPro" id="IPR017943">
    <property type="entry name" value="Bactericidal_perm-incr_a/b_dom"/>
</dbReference>